<comment type="caution">
    <text evidence="12">The sequence shown here is derived from an EMBL/GenBank/DDBJ whole genome shotgun (WGS) entry which is preliminary data.</text>
</comment>
<keyword evidence="5" id="KW-0793">Thylakoid</keyword>
<evidence type="ECO:0000256" key="7">
    <source>
        <dbReference type="ARBA" id="ARBA00023276"/>
    </source>
</evidence>
<keyword evidence="2" id="KW-0150">Chloroplast</keyword>
<dbReference type="InterPro" id="IPR038676">
    <property type="entry name" value="Psb28_c1_sf"/>
</dbReference>
<proteinExistence type="inferred from homology"/>
<keyword evidence="6" id="KW-0472">Membrane</keyword>
<comment type="subcellular location">
    <subcellularLocation>
        <location evidence="1">Plastid</location>
        <location evidence="1">Chloroplast thylakoid membrane</location>
        <topology evidence="1">Peripheral membrane protein</topology>
        <orientation evidence="1">Stromal side</orientation>
    </subcellularLocation>
</comment>
<name>A0AAD5H4G1_9CHLO</name>
<evidence type="ECO:0000256" key="11">
    <source>
        <dbReference type="SAM" id="MobiDB-lite"/>
    </source>
</evidence>
<keyword evidence="13" id="KW-1185">Reference proteome</keyword>
<sequence length="149" mass="16493">MRPPPAPPAAPRAAAAFTRARPATRAPMAARRVMAMASSMQFIKGIDEPTIPDVKLTRSRDGSSGTATFVFQNPAIFEASSELGDITGLYMEDDEGTIQTVDVQAKFVNGKPDKIECKYVMRSSFEWDRFMRFMERYAEDKGLGFQKSG</sequence>
<dbReference type="Proteomes" id="UP001205105">
    <property type="component" value="Unassembled WGS sequence"/>
</dbReference>
<evidence type="ECO:0000256" key="1">
    <source>
        <dbReference type="ARBA" id="ARBA00004185"/>
    </source>
</evidence>
<comment type="similarity">
    <text evidence="8 10">Belongs to the Psb28 family.</text>
</comment>
<dbReference type="HAMAP" id="MF_01370">
    <property type="entry name" value="PSII_Psb28"/>
    <property type="match status" value="1"/>
</dbReference>
<keyword evidence="7 10" id="KW-0604">Photosystem II</keyword>
<dbReference type="Pfam" id="PF03912">
    <property type="entry name" value="Psb28"/>
    <property type="match status" value="1"/>
</dbReference>
<dbReference type="PANTHER" id="PTHR34963:SF2">
    <property type="entry name" value="PHOTOSYSTEM II REACTION CENTER PSB28 PROTEIN, CHLOROPLASTIC"/>
    <property type="match status" value="1"/>
</dbReference>
<keyword evidence="4" id="KW-0934">Plastid</keyword>
<feature type="region of interest" description="Disordered" evidence="11">
    <location>
        <begin position="1"/>
        <end position="21"/>
    </location>
</feature>
<dbReference type="PANTHER" id="PTHR34963">
    <property type="match status" value="1"/>
</dbReference>
<accession>A0AAD5H4G1</accession>
<dbReference type="FunFam" id="2.40.30.220:FF:000001">
    <property type="entry name" value="Photosystem II reaction center Psb28 protein"/>
    <property type="match status" value="1"/>
</dbReference>
<reference evidence="12" key="1">
    <citation type="submission" date="2020-11" db="EMBL/GenBank/DDBJ databases">
        <title>Chlorella ohadii genome sequencing and assembly.</title>
        <authorList>
            <person name="Murik O."/>
            <person name="Treves H."/>
            <person name="Kedem I."/>
            <person name="Shotland Y."/>
            <person name="Kaplan A."/>
        </authorList>
    </citation>
    <scope>NUCLEOTIDE SEQUENCE</scope>
    <source>
        <strain evidence="12">1</strain>
    </source>
</reference>
<dbReference type="Gene3D" id="2.40.30.220">
    <property type="entry name" value="Photosystem II Psb28"/>
    <property type="match status" value="1"/>
</dbReference>
<dbReference type="NCBIfam" id="TIGR03047">
    <property type="entry name" value="PS_II_psb28"/>
    <property type="match status" value="1"/>
</dbReference>
<evidence type="ECO:0000256" key="9">
    <source>
        <dbReference type="ARBA" id="ARBA00062039"/>
    </source>
</evidence>
<dbReference type="AlphaFoldDB" id="A0AAD5H4G1"/>
<evidence type="ECO:0000256" key="10">
    <source>
        <dbReference type="RuleBase" id="RU003509"/>
    </source>
</evidence>
<dbReference type="EMBL" id="JADXDR010000035">
    <property type="protein sequence ID" value="KAI7843949.1"/>
    <property type="molecule type" value="Genomic_DNA"/>
</dbReference>
<gene>
    <name evidence="12" type="ORF">COHA_002487</name>
</gene>
<evidence type="ECO:0000313" key="12">
    <source>
        <dbReference type="EMBL" id="KAI7843949.1"/>
    </source>
</evidence>
<comment type="subunit">
    <text evidence="9">Part of the photosystem II complex.</text>
</comment>
<evidence type="ECO:0000256" key="5">
    <source>
        <dbReference type="ARBA" id="ARBA00023078"/>
    </source>
</evidence>
<feature type="compositionally biased region" description="Pro residues" evidence="11">
    <location>
        <begin position="1"/>
        <end position="10"/>
    </location>
</feature>
<dbReference type="GO" id="GO:0015979">
    <property type="term" value="P:photosynthesis"/>
    <property type="evidence" value="ECO:0007669"/>
    <property type="project" value="UniProtKB-KW"/>
</dbReference>
<feature type="compositionally biased region" description="Low complexity" evidence="11">
    <location>
        <begin position="11"/>
        <end position="21"/>
    </location>
</feature>
<evidence type="ECO:0000256" key="3">
    <source>
        <dbReference type="ARBA" id="ARBA00022531"/>
    </source>
</evidence>
<evidence type="ECO:0000313" key="13">
    <source>
        <dbReference type="Proteomes" id="UP001205105"/>
    </source>
</evidence>
<evidence type="ECO:0000256" key="6">
    <source>
        <dbReference type="ARBA" id="ARBA00023136"/>
    </source>
</evidence>
<dbReference type="GO" id="GO:0009535">
    <property type="term" value="C:chloroplast thylakoid membrane"/>
    <property type="evidence" value="ECO:0007669"/>
    <property type="project" value="UniProtKB-SubCell"/>
</dbReference>
<protein>
    <recommendedName>
        <fullName evidence="10">Photosystem II reaction center Psb28 protein</fullName>
    </recommendedName>
</protein>
<keyword evidence="3 10" id="KW-0602">Photosynthesis</keyword>
<evidence type="ECO:0000256" key="2">
    <source>
        <dbReference type="ARBA" id="ARBA00022528"/>
    </source>
</evidence>
<organism evidence="12 13">
    <name type="scientific">Chlorella ohadii</name>
    <dbReference type="NCBI Taxonomy" id="2649997"/>
    <lineage>
        <taxon>Eukaryota</taxon>
        <taxon>Viridiplantae</taxon>
        <taxon>Chlorophyta</taxon>
        <taxon>core chlorophytes</taxon>
        <taxon>Trebouxiophyceae</taxon>
        <taxon>Chlorellales</taxon>
        <taxon>Chlorellaceae</taxon>
        <taxon>Chlorella clade</taxon>
        <taxon>Chlorella</taxon>
    </lineage>
</organism>
<evidence type="ECO:0000256" key="4">
    <source>
        <dbReference type="ARBA" id="ARBA00022640"/>
    </source>
</evidence>
<dbReference type="GO" id="GO:0009654">
    <property type="term" value="C:photosystem II oxygen evolving complex"/>
    <property type="evidence" value="ECO:0007669"/>
    <property type="project" value="InterPro"/>
</dbReference>
<evidence type="ECO:0000256" key="8">
    <source>
        <dbReference type="ARBA" id="ARBA00060947"/>
    </source>
</evidence>
<dbReference type="InterPro" id="IPR005610">
    <property type="entry name" value="PSII_Psb28_class-1"/>
</dbReference>